<gene>
    <name evidence="11" type="ORF">ATN84_20995</name>
</gene>
<dbReference type="GO" id="GO:0005886">
    <property type="term" value="C:plasma membrane"/>
    <property type="evidence" value="ECO:0007669"/>
    <property type="project" value="UniProtKB-SubCell"/>
</dbReference>
<reference evidence="11 12" key="1">
    <citation type="submission" date="2015-11" db="EMBL/GenBank/DDBJ databases">
        <title>Draft genome sequence of Paramesorhizobium deserti A-3-E, a strain highly resistant to diverse beta-lactam antibiotics.</title>
        <authorList>
            <person name="Lv R."/>
            <person name="Yang X."/>
            <person name="Fang N."/>
            <person name="Guo J."/>
            <person name="Luo X."/>
            <person name="Peng F."/>
            <person name="Yang R."/>
            <person name="Cui Y."/>
            <person name="Fang C."/>
            <person name="Song Y."/>
        </authorList>
    </citation>
    <scope>NUCLEOTIDE SEQUENCE [LARGE SCALE GENOMIC DNA]</scope>
    <source>
        <strain evidence="11 12">A-3-E</strain>
    </source>
</reference>
<feature type="transmembrane region" description="Helical" evidence="9">
    <location>
        <begin position="90"/>
        <end position="112"/>
    </location>
</feature>
<keyword evidence="12" id="KW-1185">Reference proteome</keyword>
<accession>A0A135HPP3</accession>
<dbReference type="EMBL" id="LNTU01000039">
    <property type="protein sequence ID" value="KXF75150.1"/>
    <property type="molecule type" value="Genomic_DNA"/>
</dbReference>
<dbReference type="RefSeq" id="WP_068884931.1">
    <property type="nucleotide sequence ID" value="NZ_LNTU01000039.1"/>
</dbReference>
<keyword evidence="7 9" id="KW-0472">Membrane</keyword>
<evidence type="ECO:0000256" key="6">
    <source>
        <dbReference type="ARBA" id="ARBA00022989"/>
    </source>
</evidence>
<proteinExistence type="inferred from homology"/>
<feature type="domain" description="Tripartite ATP-independent periplasmic transporters DctQ component" evidence="10">
    <location>
        <begin position="30"/>
        <end position="159"/>
    </location>
</feature>
<comment type="function">
    <text evidence="9">Part of the tripartite ATP-independent periplasmic (TRAP) transport system.</text>
</comment>
<evidence type="ECO:0000313" key="12">
    <source>
        <dbReference type="Proteomes" id="UP000070107"/>
    </source>
</evidence>
<name>A0A135HPP3_9HYPH</name>
<evidence type="ECO:0000256" key="3">
    <source>
        <dbReference type="ARBA" id="ARBA00022475"/>
    </source>
</evidence>
<dbReference type="AlphaFoldDB" id="A0A135HPP3"/>
<keyword evidence="2 9" id="KW-0813">Transport</keyword>
<dbReference type="Proteomes" id="UP000070107">
    <property type="component" value="Unassembled WGS sequence"/>
</dbReference>
<evidence type="ECO:0000256" key="8">
    <source>
        <dbReference type="ARBA" id="ARBA00038436"/>
    </source>
</evidence>
<dbReference type="InterPro" id="IPR007387">
    <property type="entry name" value="TRAP_DctQ"/>
</dbReference>
<comment type="caution">
    <text evidence="11">The sequence shown here is derived from an EMBL/GenBank/DDBJ whole genome shotgun (WGS) entry which is preliminary data.</text>
</comment>
<dbReference type="OrthoDB" id="9797534at2"/>
<feature type="transmembrane region" description="Helical" evidence="9">
    <location>
        <begin position="21"/>
        <end position="41"/>
    </location>
</feature>
<evidence type="ECO:0000313" key="11">
    <source>
        <dbReference type="EMBL" id="KXF75150.1"/>
    </source>
</evidence>
<dbReference type="PANTHER" id="PTHR35011">
    <property type="entry name" value="2,3-DIKETO-L-GULONATE TRAP TRANSPORTER SMALL PERMEASE PROTEIN YIAM"/>
    <property type="match status" value="1"/>
</dbReference>
<dbReference type="Pfam" id="PF04290">
    <property type="entry name" value="DctQ"/>
    <property type="match status" value="1"/>
</dbReference>
<organism evidence="11 12">
    <name type="scientific">Paramesorhizobium deserti</name>
    <dbReference type="NCBI Taxonomy" id="1494590"/>
    <lineage>
        <taxon>Bacteria</taxon>
        <taxon>Pseudomonadati</taxon>
        <taxon>Pseudomonadota</taxon>
        <taxon>Alphaproteobacteria</taxon>
        <taxon>Hyphomicrobiales</taxon>
        <taxon>Phyllobacteriaceae</taxon>
        <taxon>Paramesorhizobium</taxon>
    </lineage>
</organism>
<feature type="transmembrane region" description="Helical" evidence="9">
    <location>
        <begin position="132"/>
        <end position="160"/>
    </location>
</feature>
<dbReference type="InterPro" id="IPR055348">
    <property type="entry name" value="DctQ"/>
</dbReference>
<dbReference type="STRING" id="1494590.ATN84_20995"/>
<evidence type="ECO:0000256" key="1">
    <source>
        <dbReference type="ARBA" id="ARBA00004429"/>
    </source>
</evidence>
<evidence type="ECO:0000256" key="7">
    <source>
        <dbReference type="ARBA" id="ARBA00023136"/>
    </source>
</evidence>
<keyword evidence="5 9" id="KW-0812">Transmembrane</keyword>
<keyword evidence="4 9" id="KW-0997">Cell inner membrane</keyword>
<protein>
    <recommendedName>
        <fullName evidence="9">TRAP transporter small permease protein</fullName>
    </recommendedName>
</protein>
<evidence type="ECO:0000256" key="2">
    <source>
        <dbReference type="ARBA" id="ARBA00022448"/>
    </source>
</evidence>
<evidence type="ECO:0000256" key="4">
    <source>
        <dbReference type="ARBA" id="ARBA00022519"/>
    </source>
</evidence>
<dbReference type="GO" id="GO:0022857">
    <property type="term" value="F:transmembrane transporter activity"/>
    <property type="evidence" value="ECO:0007669"/>
    <property type="project" value="UniProtKB-UniRule"/>
</dbReference>
<keyword evidence="6 9" id="KW-1133">Transmembrane helix</keyword>
<keyword evidence="3" id="KW-1003">Cell membrane</keyword>
<evidence type="ECO:0000256" key="9">
    <source>
        <dbReference type="RuleBase" id="RU369079"/>
    </source>
</evidence>
<comment type="subcellular location">
    <subcellularLocation>
        <location evidence="1 9">Cell inner membrane</location>
        <topology evidence="1 9">Multi-pass membrane protein</topology>
    </subcellularLocation>
</comment>
<comment type="similarity">
    <text evidence="8 9">Belongs to the TRAP transporter small permease family.</text>
</comment>
<evidence type="ECO:0000256" key="5">
    <source>
        <dbReference type="ARBA" id="ARBA00022692"/>
    </source>
</evidence>
<feature type="transmembrane region" description="Helical" evidence="9">
    <location>
        <begin position="53"/>
        <end position="70"/>
    </location>
</feature>
<comment type="subunit">
    <text evidence="9">The complex comprises the extracytoplasmic solute receptor protein and the two transmembrane proteins.</text>
</comment>
<evidence type="ECO:0000259" key="10">
    <source>
        <dbReference type="Pfam" id="PF04290"/>
    </source>
</evidence>
<sequence length="177" mass="19364">MPKAAHIIRRSLDTVYDGAGALAAICLVAILLVISLQVIARWAGIPFPGSSEYAGYLMAAASFLAFAHTLNRGAHIRVNLLLSALGERRFWGELWCLAIASVASSYLAWFAVKTVYWSRKLHDVSQGQDATPLWIVQTPVAIGAVILAICFIDNLVTLLLTRRDNIRADLTEQSRAE</sequence>